<dbReference type="Gramene" id="TuG1812G0200003130.01.T03">
    <property type="protein sequence ID" value="TuG1812G0200003130.01.T03.cds304806"/>
    <property type="gene ID" value="TuG1812G0200003130.01"/>
</dbReference>
<sequence>MACALTLPFISMLCVCRIQGLIFRRLSSVVPALTQGPSWVEFTLIEEARLKKSCWIIDVSCQMRQLYLSHMLIVKTMCFRIIQCLPWK</sequence>
<keyword evidence="1" id="KW-0732">Signal</keyword>
<dbReference type="EnsemblPlants" id="TuG1812G0200003130.01.T03">
    <property type="protein sequence ID" value="TuG1812G0200003130.01.T03.cds304806"/>
    <property type="gene ID" value="TuG1812G0200003130.01"/>
</dbReference>
<keyword evidence="3" id="KW-1185">Reference proteome</keyword>
<accession>A0A8R7PFK1</accession>
<feature type="signal peptide" evidence="1">
    <location>
        <begin position="1"/>
        <end position="20"/>
    </location>
</feature>
<evidence type="ECO:0000313" key="2">
    <source>
        <dbReference type="EnsemblPlants" id="TuG1812G0200003130.01.T03.cds304806"/>
    </source>
</evidence>
<dbReference type="AlphaFoldDB" id="A0A8R7PFK1"/>
<name>A0A8R7PFK1_TRIUA</name>
<dbReference type="Proteomes" id="UP000015106">
    <property type="component" value="Chromosome 2"/>
</dbReference>
<feature type="chain" id="PRO_5035758861" description="Secreted protein" evidence="1">
    <location>
        <begin position="21"/>
        <end position="88"/>
    </location>
</feature>
<evidence type="ECO:0008006" key="4">
    <source>
        <dbReference type="Google" id="ProtNLM"/>
    </source>
</evidence>
<reference evidence="3" key="1">
    <citation type="journal article" date="2013" name="Nature">
        <title>Draft genome of the wheat A-genome progenitor Triticum urartu.</title>
        <authorList>
            <person name="Ling H.Q."/>
            <person name="Zhao S."/>
            <person name="Liu D."/>
            <person name="Wang J."/>
            <person name="Sun H."/>
            <person name="Zhang C."/>
            <person name="Fan H."/>
            <person name="Li D."/>
            <person name="Dong L."/>
            <person name="Tao Y."/>
            <person name="Gao C."/>
            <person name="Wu H."/>
            <person name="Li Y."/>
            <person name="Cui Y."/>
            <person name="Guo X."/>
            <person name="Zheng S."/>
            <person name="Wang B."/>
            <person name="Yu K."/>
            <person name="Liang Q."/>
            <person name="Yang W."/>
            <person name="Lou X."/>
            <person name="Chen J."/>
            <person name="Feng M."/>
            <person name="Jian J."/>
            <person name="Zhang X."/>
            <person name="Luo G."/>
            <person name="Jiang Y."/>
            <person name="Liu J."/>
            <person name="Wang Z."/>
            <person name="Sha Y."/>
            <person name="Zhang B."/>
            <person name="Wu H."/>
            <person name="Tang D."/>
            <person name="Shen Q."/>
            <person name="Xue P."/>
            <person name="Zou S."/>
            <person name="Wang X."/>
            <person name="Liu X."/>
            <person name="Wang F."/>
            <person name="Yang Y."/>
            <person name="An X."/>
            <person name="Dong Z."/>
            <person name="Zhang K."/>
            <person name="Zhang X."/>
            <person name="Luo M.C."/>
            <person name="Dvorak J."/>
            <person name="Tong Y."/>
            <person name="Wang J."/>
            <person name="Yang H."/>
            <person name="Li Z."/>
            <person name="Wang D."/>
            <person name="Zhang A."/>
            <person name="Wang J."/>
        </authorList>
    </citation>
    <scope>NUCLEOTIDE SEQUENCE</scope>
    <source>
        <strain evidence="3">cv. G1812</strain>
    </source>
</reference>
<evidence type="ECO:0000256" key="1">
    <source>
        <dbReference type="SAM" id="SignalP"/>
    </source>
</evidence>
<evidence type="ECO:0000313" key="3">
    <source>
        <dbReference type="Proteomes" id="UP000015106"/>
    </source>
</evidence>
<organism evidence="2 3">
    <name type="scientific">Triticum urartu</name>
    <name type="common">Red wild einkorn</name>
    <name type="synonym">Crithodium urartu</name>
    <dbReference type="NCBI Taxonomy" id="4572"/>
    <lineage>
        <taxon>Eukaryota</taxon>
        <taxon>Viridiplantae</taxon>
        <taxon>Streptophyta</taxon>
        <taxon>Embryophyta</taxon>
        <taxon>Tracheophyta</taxon>
        <taxon>Spermatophyta</taxon>
        <taxon>Magnoliopsida</taxon>
        <taxon>Liliopsida</taxon>
        <taxon>Poales</taxon>
        <taxon>Poaceae</taxon>
        <taxon>BOP clade</taxon>
        <taxon>Pooideae</taxon>
        <taxon>Triticodae</taxon>
        <taxon>Triticeae</taxon>
        <taxon>Triticinae</taxon>
        <taxon>Triticum</taxon>
    </lineage>
</organism>
<protein>
    <recommendedName>
        <fullName evidence="4">Secreted protein</fullName>
    </recommendedName>
</protein>
<reference evidence="2" key="3">
    <citation type="submission" date="2022-06" db="UniProtKB">
        <authorList>
            <consortium name="EnsemblPlants"/>
        </authorList>
    </citation>
    <scope>IDENTIFICATION</scope>
</reference>
<gene>
    <name evidence="2" type="primary">LOC125537736</name>
</gene>
<proteinExistence type="predicted"/>
<reference evidence="2" key="2">
    <citation type="submission" date="2018-03" db="EMBL/GenBank/DDBJ databases">
        <title>The Triticum urartu genome reveals the dynamic nature of wheat genome evolution.</title>
        <authorList>
            <person name="Ling H."/>
            <person name="Ma B."/>
            <person name="Shi X."/>
            <person name="Liu H."/>
            <person name="Dong L."/>
            <person name="Sun H."/>
            <person name="Cao Y."/>
            <person name="Gao Q."/>
            <person name="Zheng S."/>
            <person name="Li Y."/>
            <person name="Yu Y."/>
            <person name="Du H."/>
            <person name="Qi M."/>
            <person name="Li Y."/>
            <person name="Yu H."/>
            <person name="Cui Y."/>
            <person name="Wang N."/>
            <person name="Chen C."/>
            <person name="Wu H."/>
            <person name="Zhao Y."/>
            <person name="Zhang J."/>
            <person name="Li Y."/>
            <person name="Zhou W."/>
            <person name="Zhang B."/>
            <person name="Hu W."/>
            <person name="Eijk M."/>
            <person name="Tang J."/>
            <person name="Witsenboer H."/>
            <person name="Zhao S."/>
            <person name="Li Z."/>
            <person name="Zhang A."/>
            <person name="Wang D."/>
            <person name="Liang C."/>
        </authorList>
    </citation>
    <scope>NUCLEOTIDE SEQUENCE [LARGE SCALE GENOMIC DNA]</scope>
    <source>
        <strain evidence="2">cv. G1812</strain>
    </source>
</reference>